<evidence type="ECO:0000256" key="4">
    <source>
        <dbReference type="ARBA" id="ARBA00022989"/>
    </source>
</evidence>
<feature type="transmembrane region" description="Helical" evidence="6">
    <location>
        <begin position="345"/>
        <end position="369"/>
    </location>
</feature>
<dbReference type="PIRSF" id="PIRSF002808">
    <property type="entry name" value="Hexose_phosphate_transp"/>
    <property type="match status" value="1"/>
</dbReference>
<keyword evidence="5 6" id="KW-0472">Membrane</keyword>
<feature type="transmembrane region" description="Helical" evidence="6">
    <location>
        <begin position="381"/>
        <end position="401"/>
    </location>
</feature>
<name>A0ABN8DXB5_9VIBR</name>
<keyword evidence="9" id="KW-1185">Reference proteome</keyword>
<feature type="transmembrane region" description="Helical" evidence="6">
    <location>
        <begin position="61"/>
        <end position="81"/>
    </location>
</feature>
<accession>A0ABN8DXB5</accession>
<feature type="transmembrane region" description="Helical" evidence="6">
    <location>
        <begin position="244"/>
        <end position="264"/>
    </location>
</feature>
<evidence type="ECO:0000313" key="8">
    <source>
        <dbReference type="EMBL" id="CAH0536229.1"/>
    </source>
</evidence>
<sequence length="441" mass="48136">MNRNITQNCSVKINRKLDADYRRYRWQIIVTTFMVYTVMYISRKSFSAVAPMLMSDLGMTAVQFGFASSVYYILYGVAKFSSGLAADRISPRLMLAPILIIISVISAGIGASNNVTMLLTMYCLMAVVQGCGFPPIAKALSQWYSKSERGGWYSIWNTSHNVGGALAPLIASGVIATTGDWRMAFYVPAIITAIQAILAAIFMKGSPESCGLPNVGEWKNDKKQLEINANSETNLSLWVMFKRYILTNPIIWLAVGGDLCIYIIRTVTNDWVVVYFVKELGWDLVKSNSLVSWFEIGGILGGLSSGFISDKLFQADRWKTILIYCLVLVAGMVGVVISINLSYFILSLCFFVIGVGIYAPQMLFALGIIEAAHSDGAGAATGLKGGITYIGAALAGAPIAIMQTSYGWSGVFTVLSVISFLLIAMTIAIIKIERTYKPHTD</sequence>
<dbReference type="PROSITE" id="PS00942">
    <property type="entry name" value="GLPT"/>
    <property type="match status" value="1"/>
</dbReference>
<dbReference type="Pfam" id="PF07690">
    <property type="entry name" value="MFS_1"/>
    <property type="match status" value="1"/>
</dbReference>
<protein>
    <submittedName>
        <fullName evidence="8">Membrane sensor protein UhpC</fullName>
    </submittedName>
</protein>
<dbReference type="PROSITE" id="PS50850">
    <property type="entry name" value="MFS"/>
    <property type="match status" value="1"/>
</dbReference>
<feature type="transmembrane region" description="Helical" evidence="6">
    <location>
        <begin position="24"/>
        <end position="41"/>
    </location>
</feature>
<dbReference type="PANTHER" id="PTHR43826:SF3">
    <property type="entry name" value="GLUCOSE-6-PHOSPHATE EXCHANGER SLC37A4"/>
    <property type="match status" value="1"/>
</dbReference>
<comment type="similarity">
    <text evidence="2">Belongs to the major facilitator superfamily. Organophosphate:Pi antiporter (OPA) (TC 2.A.1.4) family.</text>
</comment>
<dbReference type="PANTHER" id="PTHR43826">
    <property type="entry name" value="GLUCOSE-6-PHOSPHATE EXCHANGER SLC37A4"/>
    <property type="match status" value="1"/>
</dbReference>
<dbReference type="Proteomes" id="UP000838748">
    <property type="component" value="Unassembled WGS sequence"/>
</dbReference>
<feature type="transmembrane region" description="Helical" evidence="6">
    <location>
        <begin position="407"/>
        <end position="430"/>
    </location>
</feature>
<dbReference type="InterPro" id="IPR021159">
    <property type="entry name" value="Sugar-P_transporter_CS"/>
</dbReference>
<dbReference type="SUPFAM" id="SSF103473">
    <property type="entry name" value="MFS general substrate transporter"/>
    <property type="match status" value="1"/>
</dbReference>
<dbReference type="InterPro" id="IPR000849">
    <property type="entry name" value="Sugar_P_transporter"/>
</dbReference>
<feature type="transmembrane region" description="Helical" evidence="6">
    <location>
        <begin position="117"/>
        <end position="137"/>
    </location>
</feature>
<evidence type="ECO:0000256" key="5">
    <source>
        <dbReference type="ARBA" id="ARBA00023136"/>
    </source>
</evidence>
<evidence type="ECO:0000313" key="9">
    <source>
        <dbReference type="Proteomes" id="UP000838748"/>
    </source>
</evidence>
<dbReference type="InterPro" id="IPR011701">
    <property type="entry name" value="MFS"/>
</dbReference>
<feature type="transmembrane region" description="Helical" evidence="6">
    <location>
        <begin position="93"/>
        <end position="111"/>
    </location>
</feature>
<dbReference type="InterPro" id="IPR051337">
    <property type="entry name" value="OPA_Antiporter"/>
</dbReference>
<feature type="transmembrane region" description="Helical" evidence="6">
    <location>
        <begin position="321"/>
        <end position="339"/>
    </location>
</feature>
<keyword evidence="4 6" id="KW-1133">Transmembrane helix</keyword>
<keyword evidence="3 6" id="KW-0812">Transmembrane</keyword>
<evidence type="ECO:0000256" key="2">
    <source>
        <dbReference type="ARBA" id="ARBA00009598"/>
    </source>
</evidence>
<evidence type="ECO:0000259" key="7">
    <source>
        <dbReference type="PROSITE" id="PS50850"/>
    </source>
</evidence>
<gene>
    <name evidence="8" type="primary">uhpC_1</name>
    <name evidence="8" type="ORF">VMF7928_00284</name>
</gene>
<comment type="subcellular location">
    <subcellularLocation>
        <location evidence="1">Endomembrane system</location>
        <topology evidence="1">Multi-pass membrane protein</topology>
    </subcellularLocation>
</comment>
<evidence type="ECO:0000256" key="3">
    <source>
        <dbReference type="ARBA" id="ARBA00022692"/>
    </source>
</evidence>
<proteinExistence type="inferred from homology"/>
<dbReference type="InterPro" id="IPR020846">
    <property type="entry name" value="MFS_dom"/>
</dbReference>
<reference evidence="8" key="1">
    <citation type="submission" date="2021-11" db="EMBL/GenBank/DDBJ databases">
        <authorList>
            <person name="Rodrigo-Torres L."/>
            <person name="Arahal R. D."/>
            <person name="Lucena T."/>
        </authorList>
    </citation>
    <scope>NUCLEOTIDE SEQUENCE</scope>
    <source>
        <strain evidence="8">CECT 7928</strain>
    </source>
</reference>
<evidence type="ECO:0000256" key="1">
    <source>
        <dbReference type="ARBA" id="ARBA00004127"/>
    </source>
</evidence>
<dbReference type="EMBL" id="CAKLDM010000001">
    <property type="protein sequence ID" value="CAH0536229.1"/>
    <property type="molecule type" value="Genomic_DNA"/>
</dbReference>
<dbReference type="RefSeq" id="WP_237359707.1">
    <property type="nucleotide sequence ID" value="NZ_CAKLDM010000001.1"/>
</dbReference>
<organism evidence="8 9">
    <name type="scientific">Vibrio marisflavi CECT 7928</name>
    <dbReference type="NCBI Taxonomy" id="634439"/>
    <lineage>
        <taxon>Bacteria</taxon>
        <taxon>Pseudomonadati</taxon>
        <taxon>Pseudomonadota</taxon>
        <taxon>Gammaproteobacteria</taxon>
        <taxon>Vibrionales</taxon>
        <taxon>Vibrionaceae</taxon>
        <taxon>Vibrio</taxon>
    </lineage>
</organism>
<comment type="caution">
    <text evidence="8">The sequence shown here is derived from an EMBL/GenBank/DDBJ whole genome shotgun (WGS) entry which is preliminary data.</text>
</comment>
<feature type="domain" description="Major facilitator superfamily (MFS) profile" evidence="7">
    <location>
        <begin position="28"/>
        <end position="434"/>
    </location>
</feature>
<dbReference type="Gene3D" id="1.20.1250.20">
    <property type="entry name" value="MFS general substrate transporter like domains"/>
    <property type="match status" value="2"/>
</dbReference>
<evidence type="ECO:0000256" key="6">
    <source>
        <dbReference type="SAM" id="Phobius"/>
    </source>
</evidence>
<feature type="transmembrane region" description="Helical" evidence="6">
    <location>
        <begin position="290"/>
        <end position="309"/>
    </location>
</feature>
<feature type="transmembrane region" description="Helical" evidence="6">
    <location>
        <begin position="183"/>
        <end position="203"/>
    </location>
</feature>
<dbReference type="InterPro" id="IPR036259">
    <property type="entry name" value="MFS_trans_sf"/>
</dbReference>